<gene>
    <name evidence="1" type="ORF">BDN72DRAFT_795057</name>
</gene>
<dbReference type="EMBL" id="ML208311">
    <property type="protein sequence ID" value="TFK70535.1"/>
    <property type="molecule type" value="Genomic_DNA"/>
</dbReference>
<evidence type="ECO:0000313" key="2">
    <source>
        <dbReference type="Proteomes" id="UP000308600"/>
    </source>
</evidence>
<sequence>MSTSSHTELPALARAGHAAHCKRCLSGLPGSQVEVDGARLALSFYCIGSLDLLGVFFEKTSQFDREEWREWIWEQHISGKYGTGFRPSPFMTTAGIAEGYEYTDYDTPHIIMTYTALLCLAILRDDFSRLDRTGLTTFIRACQREDGSFSTVPGSGEFDLRTLYCAFAISSMLDDWSGINVPRAVEFISTCRTYEGGYGQSPFCEAQGGTSYIAIASLHLAPSSFLPNGPLTPAERELTVNWLLQNQAPSGGFKGRTNKEADACYCFWCGAGLHILGAKEFVDKQALAGFLASCQFKYGGISKAPGEHPDPYHTYLSLAALAMYSPYTEGAEGNEATWQFESLDPLLNAKESTARWAREHIPARSIATTGHGVGVE</sequence>
<name>A0ACD3AYD9_9AGAR</name>
<evidence type="ECO:0000313" key="1">
    <source>
        <dbReference type="EMBL" id="TFK70535.1"/>
    </source>
</evidence>
<organism evidence="1 2">
    <name type="scientific">Pluteus cervinus</name>
    <dbReference type="NCBI Taxonomy" id="181527"/>
    <lineage>
        <taxon>Eukaryota</taxon>
        <taxon>Fungi</taxon>
        <taxon>Dikarya</taxon>
        <taxon>Basidiomycota</taxon>
        <taxon>Agaricomycotina</taxon>
        <taxon>Agaricomycetes</taxon>
        <taxon>Agaricomycetidae</taxon>
        <taxon>Agaricales</taxon>
        <taxon>Pluteineae</taxon>
        <taxon>Pluteaceae</taxon>
        <taxon>Pluteus</taxon>
    </lineage>
</organism>
<accession>A0ACD3AYD9</accession>
<proteinExistence type="predicted"/>
<reference evidence="1 2" key="1">
    <citation type="journal article" date="2019" name="Nat. Ecol. Evol.">
        <title>Megaphylogeny resolves global patterns of mushroom evolution.</title>
        <authorList>
            <person name="Varga T."/>
            <person name="Krizsan K."/>
            <person name="Foldi C."/>
            <person name="Dima B."/>
            <person name="Sanchez-Garcia M."/>
            <person name="Sanchez-Ramirez S."/>
            <person name="Szollosi G.J."/>
            <person name="Szarkandi J.G."/>
            <person name="Papp V."/>
            <person name="Albert L."/>
            <person name="Andreopoulos W."/>
            <person name="Angelini C."/>
            <person name="Antonin V."/>
            <person name="Barry K.W."/>
            <person name="Bougher N.L."/>
            <person name="Buchanan P."/>
            <person name="Buyck B."/>
            <person name="Bense V."/>
            <person name="Catcheside P."/>
            <person name="Chovatia M."/>
            <person name="Cooper J."/>
            <person name="Damon W."/>
            <person name="Desjardin D."/>
            <person name="Finy P."/>
            <person name="Geml J."/>
            <person name="Haridas S."/>
            <person name="Hughes K."/>
            <person name="Justo A."/>
            <person name="Karasinski D."/>
            <person name="Kautmanova I."/>
            <person name="Kiss B."/>
            <person name="Kocsube S."/>
            <person name="Kotiranta H."/>
            <person name="LaButti K.M."/>
            <person name="Lechner B.E."/>
            <person name="Liimatainen K."/>
            <person name="Lipzen A."/>
            <person name="Lukacs Z."/>
            <person name="Mihaltcheva S."/>
            <person name="Morgado L.N."/>
            <person name="Niskanen T."/>
            <person name="Noordeloos M.E."/>
            <person name="Ohm R.A."/>
            <person name="Ortiz-Santana B."/>
            <person name="Ovrebo C."/>
            <person name="Racz N."/>
            <person name="Riley R."/>
            <person name="Savchenko A."/>
            <person name="Shiryaev A."/>
            <person name="Soop K."/>
            <person name="Spirin V."/>
            <person name="Szebenyi C."/>
            <person name="Tomsovsky M."/>
            <person name="Tulloss R.E."/>
            <person name="Uehling J."/>
            <person name="Grigoriev I.V."/>
            <person name="Vagvolgyi C."/>
            <person name="Papp T."/>
            <person name="Martin F.M."/>
            <person name="Miettinen O."/>
            <person name="Hibbett D.S."/>
            <person name="Nagy L.G."/>
        </authorList>
    </citation>
    <scope>NUCLEOTIDE SEQUENCE [LARGE SCALE GENOMIC DNA]</scope>
    <source>
        <strain evidence="1 2">NL-1719</strain>
    </source>
</reference>
<keyword evidence="2" id="KW-1185">Reference proteome</keyword>
<dbReference type="Proteomes" id="UP000308600">
    <property type="component" value="Unassembled WGS sequence"/>
</dbReference>
<protein>
    <submittedName>
        <fullName evidence="1">Terpenoid cyclases/Protein prenyltransferase</fullName>
    </submittedName>
</protein>